<organism evidence="3 4">
    <name type="scientific">Collybiopsis luxurians FD-317 M1</name>
    <dbReference type="NCBI Taxonomy" id="944289"/>
    <lineage>
        <taxon>Eukaryota</taxon>
        <taxon>Fungi</taxon>
        <taxon>Dikarya</taxon>
        <taxon>Basidiomycota</taxon>
        <taxon>Agaricomycotina</taxon>
        <taxon>Agaricomycetes</taxon>
        <taxon>Agaricomycetidae</taxon>
        <taxon>Agaricales</taxon>
        <taxon>Marasmiineae</taxon>
        <taxon>Omphalotaceae</taxon>
        <taxon>Collybiopsis</taxon>
        <taxon>Collybiopsis luxurians</taxon>
    </lineage>
</organism>
<evidence type="ECO:0000313" key="3">
    <source>
        <dbReference type="EMBL" id="KIK55448.1"/>
    </source>
</evidence>
<dbReference type="PANTHER" id="PTHR36223">
    <property type="entry name" value="BETA-LACTAMASE-TYPE TRANSPEPTIDASE FOLD DOMAIN CONTAINING PROTEIN"/>
    <property type="match status" value="1"/>
</dbReference>
<feature type="domain" description="DUF7918" evidence="2">
    <location>
        <begin position="8"/>
        <end position="208"/>
    </location>
</feature>
<dbReference type="AlphaFoldDB" id="A0A0D0CK83"/>
<gene>
    <name evidence="3" type="ORF">GYMLUDRAFT_264130</name>
</gene>
<proteinExistence type="predicted"/>
<dbReference type="EMBL" id="KN834806">
    <property type="protein sequence ID" value="KIK55448.1"/>
    <property type="molecule type" value="Genomic_DNA"/>
</dbReference>
<dbReference type="InterPro" id="IPR057678">
    <property type="entry name" value="DUF7918"/>
</dbReference>
<feature type="region of interest" description="Disordered" evidence="1">
    <location>
        <begin position="213"/>
        <end position="290"/>
    </location>
</feature>
<evidence type="ECO:0000256" key="1">
    <source>
        <dbReference type="SAM" id="MobiDB-lite"/>
    </source>
</evidence>
<dbReference type="HOGENOM" id="CLU_060356_0_1_1"/>
<dbReference type="PANTHER" id="PTHR36223:SF1">
    <property type="entry name" value="TRANSCRIPTION ELONGATION FACTOR EAF N-TERMINAL DOMAIN-CONTAINING PROTEIN"/>
    <property type="match status" value="1"/>
</dbReference>
<accession>A0A0D0CK83</accession>
<name>A0A0D0CK83_9AGAR</name>
<protein>
    <recommendedName>
        <fullName evidence="2">DUF7918 domain-containing protein</fullName>
    </recommendedName>
</protein>
<dbReference type="Proteomes" id="UP000053593">
    <property type="component" value="Unassembled WGS sequence"/>
</dbReference>
<evidence type="ECO:0000313" key="4">
    <source>
        <dbReference type="Proteomes" id="UP000053593"/>
    </source>
</evidence>
<feature type="compositionally biased region" description="Basic and acidic residues" evidence="1">
    <location>
        <begin position="238"/>
        <end position="263"/>
    </location>
</feature>
<keyword evidence="4" id="KW-1185">Reference proteome</keyword>
<evidence type="ECO:0000259" key="2">
    <source>
        <dbReference type="Pfam" id="PF25534"/>
    </source>
</evidence>
<dbReference type="OrthoDB" id="3364132at2759"/>
<sequence>MPIFKTFSASVVVDGKPLDEYNIETSNRDDGVTIVTCWIPSEAGKNYQVHWSDTRLKHAIDGKVYVDGHYCGRKFLRRKERITKKEGIRDSPTSMKLFKFSPLSMTDDDETSMIEMPHKTGQIELHIQYWHISRSGKKQVPSVRPLPVQQIFNEKAKKGIDHQTSFSETVYDTRSKLTRGGRPIGKCFLEFHFRYRPLDILRAHGFAPLQAANQSPRLGKRPRSPSFVEDVKPQVADVIKKSDDEGPRREMERLQGRTNELRGENSTARHRKKIKREPDEPHMKMEPSAT</sequence>
<feature type="compositionally biased region" description="Basic and acidic residues" evidence="1">
    <location>
        <begin position="276"/>
        <end position="290"/>
    </location>
</feature>
<reference evidence="3 4" key="1">
    <citation type="submission" date="2014-04" db="EMBL/GenBank/DDBJ databases">
        <title>Evolutionary Origins and Diversification of the Mycorrhizal Mutualists.</title>
        <authorList>
            <consortium name="DOE Joint Genome Institute"/>
            <consortium name="Mycorrhizal Genomics Consortium"/>
            <person name="Kohler A."/>
            <person name="Kuo A."/>
            <person name="Nagy L.G."/>
            <person name="Floudas D."/>
            <person name="Copeland A."/>
            <person name="Barry K.W."/>
            <person name="Cichocki N."/>
            <person name="Veneault-Fourrey C."/>
            <person name="LaButti K."/>
            <person name="Lindquist E.A."/>
            <person name="Lipzen A."/>
            <person name="Lundell T."/>
            <person name="Morin E."/>
            <person name="Murat C."/>
            <person name="Riley R."/>
            <person name="Ohm R."/>
            <person name="Sun H."/>
            <person name="Tunlid A."/>
            <person name="Henrissat B."/>
            <person name="Grigoriev I.V."/>
            <person name="Hibbett D.S."/>
            <person name="Martin F."/>
        </authorList>
    </citation>
    <scope>NUCLEOTIDE SEQUENCE [LARGE SCALE GENOMIC DNA]</scope>
    <source>
        <strain evidence="3 4">FD-317 M1</strain>
    </source>
</reference>
<dbReference type="Pfam" id="PF25534">
    <property type="entry name" value="DUF7918"/>
    <property type="match status" value="1"/>
</dbReference>